<dbReference type="SUPFAM" id="SSF52467">
    <property type="entry name" value="DHS-like NAD/FAD-binding domain"/>
    <property type="match status" value="1"/>
</dbReference>
<dbReference type="Pfam" id="PF02776">
    <property type="entry name" value="TPP_enzyme_N"/>
    <property type="match status" value="1"/>
</dbReference>
<dbReference type="AlphaFoldDB" id="A0A8J2ZC85"/>
<evidence type="ECO:0000259" key="7">
    <source>
        <dbReference type="Pfam" id="PF02776"/>
    </source>
</evidence>
<dbReference type="Pfam" id="PF00205">
    <property type="entry name" value="TPP_enzyme_M"/>
    <property type="match status" value="1"/>
</dbReference>
<dbReference type="GO" id="GO:0003984">
    <property type="term" value="F:acetolactate synthase activity"/>
    <property type="evidence" value="ECO:0007669"/>
    <property type="project" value="TreeGrafter"/>
</dbReference>
<evidence type="ECO:0000259" key="6">
    <source>
        <dbReference type="Pfam" id="PF02775"/>
    </source>
</evidence>
<dbReference type="PANTHER" id="PTHR18968">
    <property type="entry name" value="THIAMINE PYROPHOSPHATE ENZYMES"/>
    <property type="match status" value="1"/>
</dbReference>
<dbReference type="PROSITE" id="PS00187">
    <property type="entry name" value="TPP_ENZYMES"/>
    <property type="match status" value="1"/>
</dbReference>
<dbReference type="InterPro" id="IPR029035">
    <property type="entry name" value="DHS-like_NAD/FAD-binding_dom"/>
</dbReference>
<dbReference type="RefSeq" id="WP_188900617.1">
    <property type="nucleotide sequence ID" value="NZ_BMKS01000006.1"/>
</dbReference>
<evidence type="ECO:0000256" key="1">
    <source>
        <dbReference type="ARBA" id="ARBA00007812"/>
    </source>
</evidence>
<dbReference type="GO" id="GO:0030976">
    <property type="term" value="F:thiamine pyrophosphate binding"/>
    <property type="evidence" value="ECO:0007669"/>
    <property type="project" value="InterPro"/>
</dbReference>
<dbReference type="InterPro" id="IPR012001">
    <property type="entry name" value="Thiamin_PyroP_enz_TPP-bd_dom"/>
</dbReference>
<accession>A0A8J2ZC85</accession>
<evidence type="ECO:0000256" key="2">
    <source>
        <dbReference type="ARBA" id="ARBA00023052"/>
    </source>
</evidence>
<keyword evidence="9" id="KW-1185">Reference proteome</keyword>
<sequence length="539" mass="56144">MTRKNAGATTTTVRGAVIELLRSLGMTTVFGNPGSTELPFLDRWPADFRYVFGLQEAAVVGMADGHARATGNAAFVNLHSAAGVGHALGNVFTAYRNRAPLVITAGQLARALLPNLPFLGASEAASFPRPYVKYSIEPARAEDVPAAIAHAYHVAMRRPRGPTFVSIPADDWAAPCRPVPARAVSQDVAPDPALIADAARAVAAAKRPVLVVGPEVDEEGAGEAMVALAERIAAPVLAGPFSARLSFPEDHPLFAGFLAAAPQAVSDALLPHDLVLVVGAPVFTFHVGGDAAIFRSGIPILHLTTDEEAAASAPAGTSILGSLRLALPALAAALPEAAGRTPPPPRPRPAPPSPAHPIPAAYLLHRLHAALPEDATLVEEAPSHRPAIQAQMPMRRWGSFLTMASGGLGYALPAAVGVALARPGRRVLCLIGDGSMMYSPQALWTAVQHRLPLTVVVINNAGYGALRSFSRVLQVRDAPGIDLPGLDFVSLARGMGCPGVRVTRAEELDAALAEAFRAEGPALVDVVVDPAIPTLYERA</sequence>
<dbReference type="Gene3D" id="3.40.50.1220">
    <property type="entry name" value="TPP-binding domain"/>
    <property type="match status" value="1"/>
</dbReference>
<dbReference type="Pfam" id="PF02775">
    <property type="entry name" value="TPP_enzyme_C"/>
    <property type="match status" value="1"/>
</dbReference>
<dbReference type="GO" id="GO:0050660">
    <property type="term" value="F:flavin adenine dinucleotide binding"/>
    <property type="evidence" value="ECO:0007669"/>
    <property type="project" value="TreeGrafter"/>
</dbReference>
<keyword evidence="2 3" id="KW-0786">Thiamine pyrophosphate</keyword>
<dbReference type="CDD" id="cd02002">
    <property type="entry name" value="TPP_BFDC"/>
    <property type="match status" value="1"/>
</dbReference>
<evidence type="ECO:0000313" key="9">
    <source>
        <dbReference type="Proteomes" id="UP000597507"/>
    </source>
</evidence>
<feature type="region of interest" description="Disordered" evidence="4">
    <location>
        <begin position="336"/>
        <end position="355"/>
    </location>
</feature>
<comment type="similarity">
    <text evidence="1 3">Belongs to the TPP enzyme family.</text>
</comment>
<dbReference type="GO" id="GO:0019752">
    <property type="term" value="P:carboxylic acid metabolic process"/>
    <property type="evidence" value="ECO:0007669"/>
    <property type="project" value="UniProtKB-ARBA"/>
</dbReference>
<evidence type="ECO:0000256" key="3">
    <source>
        <dbReference type="RuleBase" id="RU362132"/>
    </source>
</evidence>
<protein>
    <submittedName>
        <fullName evidence="8">Benzoylformate decarboxylase</fullName>
    </submittedName>
</protein>
<dbReference type="CDD" id="cd07035">
    <property type="entry name" value="TPP_PYR_POX_like"/>
    <property type="match status" value="1"/>
</dbReference>
<gene>
    <name evidence="8" type="ORF">GCM10010964_24840</name>
</gene>
<dbReference type="Gene3D" id="3.40.50.970">
    <property type="match status" value="2"/>
</dbReference>
<dbReference type="EMBL" id="BMKS01000006">
    <property type="protein sequence ID" value="GGG35972.1"/>
    <property type="molecule type" value="Genomic_DNA"/>
</dbReference>
<dbReference type="Proteomes" id="UP000597507">
    <property type="component" value="Unassembled WGS sequence"/>
</dbReference>
<reference evidence="8 9" key="1">
    <citation type="journal article" date="2014" name="Int. J. Syst. Evol. Microbiol.">
        <title>Complete genome sequence of Corynebacterium casei LMG S-19264T (=DSM 44701T), isolated from a smear-ripened cheese.</title>
        <authorList>
            <consortium name="US DOE Joint Genome Institute (JGI-PGF)"/>
            <person name="Walter F."/>
            <person name="Albersmeier A."/>
            <person name="Kalinowski J."/>
            <person name="Ruckert C."/>
        </authorList>
    </citation>
    <scope>NUCLEOTIDE SEQUENCE [LARGE SCALE GENOMIC DNA]</scope>
    <source>
        <strain evidence="8 9">CGMCC 1.16330</strain>
    </source>
</reference>
<evidence type="ECO:0000256" key="4">
    <source>
        <dbReference type="SAM" id="MobiDB-lite"/>
    </source>
</evidence>
<feature type="domain" description="Thiamine pyrophosphate enzyme TPP-binding" evidence="6">
    <location>
        <begin position="392"/>
        <end position="526"/>
    </location>
</feature>
<name>A0A8J2ZC85_9PROT</name>
<feature type="domain" description="Thiamine pyrophosphate enzyme central" evidence="5">
    <location>
        <begin position="195"/>
        <end position="330"/>
    </location>
</feature>
<dbReference type="InterPro" id="IPR029061">
    <property type="entry name" value="THDP-binding"/>
</dbReference>
<organism evidence="8 9">
    <name type="scientific">Caldovatus sediminis</name>
    <dbReference type="NCBI Taxonomy" id="2041189"/>
    <lineage>
        <taxon>Bacteria</taxon>
        <taxon>Pseudomonadati</taxon>
        <taxon>Pseudomonadota</taxon>
        <taxon>Alphaproteobacteria</taxon>
        <taxon>Acetobacterales</taxon>
        <taxon>Roseomonadaceae</taxon>
        <taxon>Caldovatus</taxon>
    </lineage>
</organism>
<dbReference type="SUPFAM" id="SSF52518">
    <property type="entry name" value="Thiamin diphosphate-binding fold (THDP-binding)"/>
    <property type="match status" value="2"/>
</dbReference>
<comment type="caution">
    <text evidence="8">The sequence shown here is derived from an EMBL/GenBank/DDBJ whole genome shotgun (WGS) entry which is preliminary data.</text>
</comment>
<dbReference type="NCBIfam" id="NF005485">
    <property type="entry name" value="PRK07092.1"/>
    <property type="match status" value="1"/>
</dbReference>
<dbReference type="InterPro" id="IPR000399">
    <property type="entry name" value="TPP-bd_CS"/>
</dbReference>
<dbReference type="InterPro" id="IPR012000">
    <property type="entry name" value="Thiamin_PyroP_enz_cen_dom"/>
</dbReference>
<proteinExistence type="inferred from homology"/>
<dbReference type="PANTHER" id="PTHR18968:SF133">
    <property type="entry name" value="BENZOYLFORMATE DECARBOXYLASE"/>
    <property type="match status" value="1"/>
</dbReference>
<evidence type="ECO:0000313" key="8">
    <source>
        <dbReference type="EMBL" id="GGG35972.1"/>
    </source>
</evidence>
<dbReference type="InterPro" id="IPR011766">
    <property type="entry name" value="TPP_enzyme_TPP-bd"/>
</dbReference>
<dbReference type="InterPro" id="IPR045229">
    <property type="entry name" value="TPP_enz"/>
</dbReference>
<evidence type="ECO:0000259" key="5">
    <source>
        <dbReference type="Pfam" id="PF00205"/>
    </source>
</evidence>
<feature type="compositionally biased region" description="Pro residues" evidence="4">
    <location>
        <begin position="341"/>
        <end position="355"/>
    </location>
</feature>
<feature type="domain" description="Thiamine pyrophosphate enzyme N-terminal TPP-binding" evidence="7">
    <location>
        <begin position="12"/>
        <end position="111"/>
    </location>
</feature>
<dbReference type="GO" id="GO:0000287">
    <property type="term" value="F:magnesium ion binding"/>
    <property type="evidence" value="ECO:0007669"/>
    <property type="project" value="InterPro"/>
</dbReference>